<evidence type="ECO:0000313" key="7">
    <source>
        <dbReference type="EnsemblMetazoa" id="XP_038045299.1"/>
    </source>
</evidence>
<feature type="region of interest" description="Disordered" evidence="4">
    <location>
        <begin position="315"/>
        <end position="375"/>
    </location>
</feature>
<evidence type="ECO:0000256" key="2">
    <source>
        <dbReference type="ARBA" id="ARBA00022737"/>
    </source>
</evidence>
<dbReference type="PROSITE" id="PS50195">
    <property type="entry name" value="PX"/>
    <property type="match status" value="1"/>
</dbReference>
<keyword evidence="8" id="KW-1185">Reference proteome</keyword>
<dbReference type="InterPro" id="IPR051228">
    <property type="entry name" value="NADPH_Oxidase/PX-Domain"/>
</dbReference>
<dbReference type="Pfam" id="PF00787">
    <property type="entry name" value="PX"/>
    <property type="match status" value="1"/>
</dbReference>
<feature type="compositionally biased region" description="Polar residues" evidence="4">
    <location>
        <begin position="553"/>
        <end position="570"/>
    </location>
</feature>
<feature type="compositionally biased region" description="Pro residues" evidence="4">
    <location>
        <begin position="460"/>
        <end position="469"/>
    </location>
</feature>
<feature type="compositionally biased region" description="Pro residues" evidence="4">
    <location>
        <begin position="527"/>
        <end position="544"/>
    </location>
</feature>
<name>A0A913Z042_PATMI</name>
<dbReference type="InterPro" id="IPR036871">
    <property type="entry name" value="PX_dom_sf"/>
</dbReference>
<feature type="compositionally biased region" description="Basic and acidic residues" evidence="4">
    <location>
        <begin position="329"/>
        <end position="340"/>
    </location>
</feature>
<evidence type="ECO:0000259" key="5">
    <source>
        <dbReference type="PROSITE" id="PS50002"/>
    </source>
</evidence>
<accession>A0A913Z042</accession>
<dbReference type="PROSITE" id="PS50002">
    <property type="entry name" value="SH3"/>
    <property type="match status" value="4"/>
</dbReference>
<dbReference type="FunFam" id="2.30.30.40:FF:000082">
    <property type="entry name" value="SH3 and PX domain-containing protein 2B"/>
    <property type="match status" value="1"/>
</dbReference>
<dbReference type="SUPFAM" id="SSF64268">
    <property type="entry name" value="PX domain"/>
    <property type="match status" value="1"/>
</dbReference>
<dbReference type="RefSeq" id="XP_038045299.1">
    <property type="nucleotide sequence ID" value="XM_038189371.1"/>
</dbReference>
<dbReference type="OrthoDB" id="10255964at2759"/>
<dbReference type="OMA" id="HSERYIT"/>
<keyword evidence="1 3" id="KW-0728">SH3 domain</keyword>
<feature type="domain" description="PX" evidence="6">
    <location>
        <begin position="4"/>
        <end position="128"/>
    </location>
</feature>
<feature type="compositionally biased region" description="Low complexity" evidence="4">
    <location>
        <begin position="495"/>
        <end position="505"/>
    </location>
</feature>
<feature type="region of interest" description="Disordered" evidence="4">
    <location>
        <begin position="431"/>
        <end position="626"/>
    </location>
</feature>
<reference evidence="7" key="1">
    <citation type="submission" date="2022-11" db="UniProtKB">
        <authorList>
            <consortium name="EnsemblMetazoa"/>
        </authorList>
    </citation>
    <scope>IDENTIFICATION</scope>
</reference>
<dbReference type="InterPro" id="IPR001452">
    <property type="entry name" value="SH3_domain"/>
</dbReference>
<evidence type="ECO:0000313" key="8">
    <source>
        <dbReference type="Proteomes" id="UP000887568"/>
    </source>
</evidence>
<dbReference type="AlphaFoldDB" id="A0A913Z042"/>
<dbReference type="Pfam" id="PF00018">
    <property type="entry name" value="SH3_1"/>
    <property type="match status" value="4"/>
</dbReference>
<dbReference type="SMART" id="SM00312">
    <property type="entry name" value="PX"/>
    <property type="match status" value="1"/>
</dbReference>
<protein>
    <recommendedName>
        <fullName evidence="9">SH3 and PX domain-containing protein 2A</fullName>
    </recommendedName>
</protein>
<dbReference type="GO" id="GO:0005737">
    <property type="term" value="C:cytoplasm"/>
    <property type="evidence" value="ECO:0007669"/>
    <property type="project" value="TreeGrafter"/>
</dbReference>
<dbReference type="GO" id="GO:0035091">
    <property type="term" value="F:phosphatidylinositol binding"/>
    <property type="evidence" value="ECO:0007669"/>
    <property type="project" value="InterPro"/>
</dbReference>
<evidence type="ECO:0000256" key="3">
    <source>
        <dbReference type="PROSITE-ProRule" id="PRU00192"/>
    </source>
</evidence>
<dbReference type="SMART" id="SM00326">
    <property type="entry name" value="SH3"/>
    <property type="match status" value="4"/>
</dbReference>
<evidence type="ECO:0008006" key="9">
    <source>
        <dbReference type="Google" id="ProtNLM"/>
    </source>
</evidence>
<feature type="domain" description="SH3" evidence="5">
    <location>
        <begin position="377"/>
        <end position="436"/>
    </location>
</feature>
<feature type="domain" description="SH3" evidence="5">
    <location>
        <begin position="161"/>
        <end position="220"/>
    </location>
</feature>
<organism evidence="7 8">
    <name type="scientific">Patiria miniata</name>
    <name type="common">Bat star</name>
    <name type="synonym">Asterina miniata</name>
    <dbReference type="NCBI Taxonomy" id="46514"/>
    <lineage>
        <taxon>Eukaryota</taxon>
        <taxon>Metazoa</taxon>
        <taxon>Echinodermata</taxon>
        <taxon>Eleutherozoa</taxon>
        <taxon>Asterozoa</taxon>
        <taxon>Asteroidea</taxon>
        <taxon>Valvatacea</taxon>
        <taxon>Valvatida</taxon>
        <taxon>Asterinidae</taxon>
        <taxon>Patiria</taxon>
    </lineage>
</organism>
<dbReference type="Proteomes" id="UP000887568">
    <property type="component" value="Unplaced"/>
</dbReference>
<evidence type="ECO:0000256" key="1">
    <source>
        <dbReference type="ARBA" id="ARBA00022443"/>
    </source>
</evidence>
<dbReference type="EnsemblMetazoa" id="XM_038189371.1">
    <property type="protein sequence ID" value="XP_038045299.1"/>
    <property type="gene ID" value="LOC119719903"/>
</dbReference>
<dbReference type="Gene3D" id="3.30.1520.10">
    <property type="entry name" value="Phox-like domain"/>
    <property type="match status" value="1"/>
</dbReference>
<dbReference type="CDD" id="cd11856">
    <property type="entry name" value="SH3_p47phox_like"/>
    <property type="match status" value="1"/>
</dbReference>
<feature type="domain" description="SH3" evidence="5">
    <location>
        <begin position="623"/>
        <end position="681"/>
    </location>
</feature>
<evidence type="ECO:0000256" key="4">
    <source>
        <dbReference type="SAM" id="MobiDB-lite"/>
    </source>
</evidence>
<feature type="compositionally biased region" description="Low complexity" evidence="4">
    <location>
        <begin position="474"/>
        <end position="483"/>
    </location>
</feature>
<evidence type="ECO:0000259" key="6">
    <source>
        <dbReference type="PROSITE" id="PS50195"/>
    </source>
</evidence>
<dbReference type="GO" id="GO:0016176">
    <property type="term" value="F:superoxide-generating NADPH oxidase activator activity"/>
    <property type="evidence" value="ECO:0007669"/>
    <property type="project" value="TreeGrafter"/>
</dbReference>
<dbReference type="InterPro" id="IPR001683">
    <property type="entry name" value="PX_dom"/>
</dbReference>
<dbReference type="InterPro" id="IPR036028">
    <property type="entry name" value="SH3-like_dom_sf"/>
</dbReference>
<feature type="domain" description="SH3" evidence="5">
    <location>
        <begin position="231"/>
        <end position="290"/>
    </location>
</feature>
<dbReference type="PANTHER" id="PTHR15706">
    <property type="entry name" value="SH3 MULTIPLE DOMAIN"/>
    <property type="match status" value="1"/>
</dbReference>
<feature type="compositionally biased region" description="Basic residues" evidence="4">
    <location>
        <begin position="364"/>
        <end position="375"/>
    </location>
</feature>
<sequence>MGRRTVQDAIVDDIQKRKYPTKHYEYVIHVSWSDGSVNVVYRRYSKFFDFQMKLLSIFPEEAGARNPTQRMIPFLPGKKLFGRSQTREVASRRLGQLNEYCQLLVRLPPKISESDEVLQFFTPTAEDINPVTESDTFEEDPTTGGVIKKGAKEIDVISDPIQPDPYIVIADYKKQQKNEVDLHTGDNVEVFEKNDNGWWFVSSNDSQGWAPATFLSRADGGDDEDGLAGGGTEERYISNNSYKAQQEDEVSFETGVVLIVMQKSLDGWWKVRYKEKIGWVPAAFLQVYTGPADVTASTPTQRVGNVMSVSDIISRRQAADSSKNSPMLGRKDNLHSHGTEAKPTPPRRTTVRPGQKTDDERTVRKGATRKRRPTATKKTLEYYTVADFSDSAGDSISFKSGQKVQIIQETESGWWLVKIGDEEGWAPSSYMEAKEETVAETRPQPSNRESLDEETGESSPRPPRPPPPTGRKISNGGATSSSSGTGGFRPVSTPGGSKSSGAASAFRPVSMPSSNNGRPLPVTPAFKPAPPALKPTPQTQPKPFRPSSGGGSNLIQNAQANLKPVRSQSKPPLVNRQKKPGAQPNGSPIGTPGSNVQPSQIADLQNQLKSLKTPSSGGVRDRRPSNAYVTTAAYENVDDDDGLSFEEGVQVEVIEENDTGWWLVRIAGEEGWAPSTYLEKA</sequence>
<dbReference type="Gene3D" id="2.30.30.40">
    <property type="entry name" value="SH3 Domains"/>
    <property type="match status" value="4"/>
</dbReference>
<proteinExistence type="predicted"/>
<dbReference type="GeneID" id="119719903"/>
<keyword evidence="2" id="KW-0677">Repeat</keyword>
<dbReference type="PANTHER" id="PTHR15706:SF2">
    <property type="entry name" value="SH3 AND PX DOMAIN-CONTAINING PROTEIN 2A"/>
    <property type="match status" value="1"/>
</dbReference>
<feature type="compositionally biased region" description="Polar residues" evidence="4">
    <location>
        <begin position="584"/>
        <end position="616"/>
    </location>
</feature>
<dbReference type="SUPFAM" id="SSF50044">
    <property type="entry name" value="SH3-domain"/>
    <property type="match status" value="4"/>
</dbReference>
<dbReference type="GO" id="GO:0042554">
    <property type="term" value="P:superoxide anion generation"/>
    <property type="evidence" value="ECO:0007669"/>
    <property type="project" value="TreeGrafter"/>
</dbReference>